<dbReference type="SMART" id="SM00811">
    <property type="entry name" value="Alpha_kinase"/>
    <property type="match status" value="1"/>
</dbReference>
<reference evidence="7" key="2">
    <citation type="submission" date="2019-06" db="EMBL/GenBank/DDBJ databases">
        <title>Genomics analysis of Aphanomyces spp. identifies a new class of oomycete effector associated with host adaptation.</title>
        <authorList>
            <person name="Gaulin E."/>
        </authorList>
    </citation>
    <scope>NUCLEOTIDE SEQUENCE</scope>
    <source>
        <strain evidence="7">CBS 578.67</strain>
    </source>
</reference>
<accession>A0A485KM74</accession>
<feature type="domain" description="Alpha-type protein kinase" evidence="6">
    <location>
        <begin position="1"/>
        <end position="209"/>
    </location>
</feature>
<evidence type="ECO:0000256" key="4">
    <source>
        <dbReference type="ARBA" id="ARBA00022777"/>
    </source>
</evidence>
<evidence type="ECO:0000313" key="9">
    <source>
        <dbReference type="Proteomes" id="UP000332933"/>
    </source>
</evidence>
<proteinExistence type="predicted"/>
<keyword evidence="9" id="KW-1185">Reference proteome</keyword>
<evidence type="ECO:0000313" key="8">
    <source>
        <dbReference type="EMBL" id="VFT86059.1"/>
    </source>
</evidence>
<dbReference type="InterPro" id="IPR004166">
    <property type="entry name" value="a-kinase_dom"/>
</dbReference>
<protein>
    <submittedName>
        <fullName evidence="8">Aste57867_9175 protein</fullName>
    </submittedName>
</protein>
<keyword evidence="5" id="KW-0067">ATP-binding</keyword>
<dbReference type="EMBL" id="VJMH01005129">
    <property type="protein sequence ID" value="KAF0700297.1"/>
    <property type="molecule type" value="Genomic_DNA"/>
</dbReference>
<dbReference type="SUPFAM" id="SSF56112">
    <property type="entry name" value="Protein kinase-like (PK-like)"/>
    <property type="match status" value="1"/>
</dbReference>
<dbReference type="InterPro" id="IPR051852">
    <property type="entry name" value="Alpha-type_PK"/>
</dbReference>
<dbReference type="EMBL" id="CAADRA010005150">
    <property type="protein sequence ID" value="VFT86059.1"/>
    <property type="molecule type" value="Genomic_DNA"/>
</dbReference>
<dbReference type="GO" id="GO:0005524">
    <property type="term" value="F:ATP binding"/>
    <property type="evidence" value="ECO:0007669"/>
    <property type="project" value="UniProtKB-KW"/>
</dbReference>
<dbReference type="InterPro" id="IPR011009">
    <property type="entry name" value="Kinase-like_dom_sf"/>
</dbReference>
<evidence type="ECO:0000256" key="1">
    <source>
        <dbReference type="ARBA" id="ARBA00022527"/>
    </source>
</evidence>
<keyword evidence="1" id="KW-0723">Serine/threonine-protein kinase</keyword>
<dbReference type="GO" id="GO:0004674">
    <property type="term" value="F:protein serine/threonine kinase activity"/>
    <property type="evidence" value="ECO:0007669"/>
    <property type="project" value="UniProtKB-KW"/>
</dbReference>
<dbReference type="Proteomes" id="UP000332933">
    <property type="component" value="Unassembled WGS sequence"/>
</dbReference>
<keyword evidence="3" id="KW-0547">Nucleotide-binding</keyword>
<dbReference type="PANTHER" id="PTHR45992">
    <property type="entry name" value="EUKARYOTIC ELONGATION FACTOR 2 KINASE-RELATED"/>
    <property type="match status" value="1"/>
</dbReference>
<evidence type="ECO:0000256" key="5">
    <source>
        <dbReference type="ARBA" id="ARBA00022840"/>
    </source>
</evidence>
<organism evidence="8 9">
    <name type="scientific">Aphanomyces stellatus</name>
    <dbReference type="NCBI Taxonomy" id="120398"/>
    <lineage>
        <taxon>Eukaryota</taxon>
        <taxon>Sar</taxon>
        <taxon>Stramenopiles</taxon>
        <taxon>Oomycota</taxon>
        <taxon>Saprolegniomycetes</taxon>
        <taxon>Saprolegniales</taxon>
        <taxon>Verrucalvaceae</taxon>
        <taxon>Aphanomyces</taxon>
    </lineage>
</organism>
<keyword evidence="2" id="KW-0808">Transferase</keyword>
<sequence length="226" mass="25220">MLSSARNNKASRALVHMRAPIAIGGFKVVYGGEYVDGERDGQQCVLKHFLAGSVVDEAFFAAEMGLIARALKIVHAFNVHRILDTRVWLNVPAIWTVESGWGRDDGEKALVEPRITAFRKFNSNTGWTCRDADAMQALSHFSYHDSNGCVLLCDLQGAAMKHGYVLTDPVIMSPGRHYGPTDLGRRGISTFFARHVCRRFCSPDWIRPADRNVYFDAVEGSTMQRI</sequence>
<reference evidence="8 9" key="1">
    <citation type="submission" date="2019-03" db="EMBL/GenBank/DDBJ databases">
        <authorList>
            <person name="Gaulin E."/>
            <person name="Dumas B."/>
        </authorList>
    </citation>
    <scope>NUCLEOTIDE SEQUENCE [LARGE SCALE GENOMIC DNA]</scope>
    <source>
        <strain evidence="8">CBS 568.67</strain>
    </source>
</reference>
<name>A0A485KM74_9STRA</name>
<dbReference type="OrthoDB" id="301415at2759"/>
<dbReference type="Gene3D" id="3.20.200.10">
    <property type="entry name" value="MHCK/EF2 kinase"/>
    <property type="match status" value="1"/>
</dbReference>
<evidence type="ECO:0000259" key="6">
    <source>
        <dbReference type="PROSITE" id="PS51158"/>
    </source>
</evidence>
<dbReference type="Pfam" id="PF02816">
    <property type="entry name" value="Alpha_kinase"/>
    <property type="match status" value="1"/>
</dbReference>
<evidence type="ECO:0000313" key="7">
    <source>
        <dbReference type="EMBL" id="KAF0700297.1"/>
    </source>
</evidence>
<dbReference type="AlphaFoldDB" id="A0A485KM74"/>
<gene>
    <name evidence="8" type="primary">Aste57867_9175</name>
    <name evidence="7" type="ORF">As57867_009139</name>
    <name evidence="8" type="ORF">ASTE57867_9175</name>
</gene>
<dbReference type="PROSITE" id="PS51158">
    <property type="entry name" value="ALPHA_KINASE"/>
    <property type="match status" value="1"/>
</dbReference>
<evidence type="ECO:0000256" key="3">
    <source>
        <dbReference type="ARBA" id="ARBA00022741"/>
    </source>
</evidence>
<keyword evidence="4" id="KW-0418">Kinase</keyword>
<evidence type="ECO:0000256" key="2">
    <source>
        <dbReference type="ARBA" id="ARBA00022679"/>
    </source>
</evidence>
<dbReference type="PANTHER" id="PTHR45992:SF11">
    <property type="entry name" value="ALPHA-TYPE PROTEIN KINASE DOMAIN-CONTAINING PROTEIN"/>
    <property type="match status" value="1"/>
</dbReference>